<accession>A0A4U9HNM9</accession>
<dbReference type="EMBL" id="LR590464">
    <property type="protein sequence ID" value="VTP65734.1"/>
    <property type="molecule type" value="Genomic_DNA"/>
</dbReference>
<dbReference type="Proteomes" id="UP000310719">
    <property type="component" value="Chromosome"/>
</dbReference>
<name>A0A4U9HNM9_9ENTR</name>
<proteinExistence type="predicted"/>
<protein>
    <submittedName>
        <fullName evidence="1">Uncharacterized protein</fullName>
    </submittedName>
</protein>
<sequence>MEELERYGSQVSRMLKSVVVAHSGFGWENLALLDTPGYSKADEEGPAPAPTPA</sequence>
<evidence type="ECO:0000313" key="2">
    <source>
        <dbReference type="Proteomes" id="UP000310719"/>
    </source>
</evidence>
<reference evidence="1 2" key="1">
    <citation type="submission" date="2019-05" db="EMBL/GenBank/DDBJ databases">
        <authorList>
            <consortium name="Pathogen Informatics"/>
        </authorList>
    </citation>
    <scope>NUCLEOTIDE SEQUENCE [LARGE SCALE GENOMIC DNA]</scope>
    <source>
        <strain evidence="1 2">NCTC13032</strain>
    </source>
</reference>
<dbReference type="AlphaFoldDB" id="A0A4U9HNM9"/>
<organism evidence="1 2">
    <name type="scientific">Leclercia adecarboxylata</name>
    <dbReference type="NCBI Taxonomy" id="83655"/>
    <lineage>
        <taxon>Bacteria</taxon>
        <taxon>Pseudomonadati</taxon>
        <taxon>Pseudomonadota</taxon>
        <taxon>Gammaproteobacteria</taxon>
        <taxon>Enterobacterales</taxon>
        <taxon>Enterobacteriaceae</taxon>
        <taxon>Leclercia</taxon>
    </lineage>
</organism>
<evidence type="ECO:0000313" key="1">
    <source>
        <dbReference type="EMBL" id="VTP65734.1"/>
    </source>
</evidence>
<gene>
    <name evidence="1" type="ORF">NCTC13032_02175</name>
</gene>